<dbReference type="RefSeq" id="WP_005997238.1">
    <property type="nucleotide sequence ID" value="NZ_AEQV01000229.1"/>
</dbReference>
<dbReference type="EMBL" id="AEQV01000229">
    <property type="protein sequence ID" value="EGD07273.1"/>
    <property type="molecule type" value="Genomic_DNA"/>
</dbReference>
<reference evidence="1 2" key="1">
    <citation type="journal article" date="2011" name="BMC Genomics">
        <title>Comparative genomics reveals diversity among xanthomonads infecting tomato and pepper.</title>
        <authorList>
            <person name="Potnis N."/>
            <person name="Krasileva K."/>
            <person name="Chow V."/>
            <person name="Almeida N.F."/>
            <person name="Patil P.B."/>
            <person name="Ryan R.P."/>
            <person name="Sharlach M."/>
            <person name="Behlau F."/>
            <person name="Dow J.M."/>
            <person name="Momol M.T."/>
            <person name="White F.F."/>
            <person name="Preston J.F."/>
            <person name="Vinatzer B.A."/>
            <person name="Koebnik R."/>
            <person name="Setubal J.C."/>
            <person name="Norman D.J."/>
            <person name="Staskawicz B.J."/>
            <person name="Jones J.B."/>
        </authorList>
    </citation>
    <scope>NUCLEOTIDE SEQUENCE [LARGE SCALE GENOMIC DNA]</scope>
    <source>
        <strain evidence="1 2">ATCC 35937</strain>
    </source>
</reference>
<evidence type="ECO:0000313" key="1">
    <source>
        <dbReference type="EMBL" id="EGD07273.1"/>
    </source>
</evidence>
<sequence length="175" mass="18808">MSEQSWLAYTGAIAGIIGAVTGIAGAVLAFMALRRTGQLKSLDLRLELRRTESTLQSDIHGLAPLLESAKASRTRLAAAQGAYHSGATKHWLTQWDADLADANSLGEGASVLDIDCLAFSQAELEARLVTVHKLQRQVAQLAGKYQSSLAADDVAREQLRADQRVITQARLEGKI</sequence>
<evidence type="ECO:0000313" key="2">
    <source>
        <dbReference type="Proteomes" id="UP000003299"/>
    </source>
</evidence>
<gene>
    <name evidence="1" type="ORF">XVE_4543</name>
</gene>
<organism evidence="1 2">
    <name type="scientific">Xanthomonas vesicatoria ATCC 35937</name>
    <dbReference type="NCBI Taxonomy" id="925775"/>
    <lineage>
        <taxon>Bacteria</taxon>
        <taxon>Pseudomonadati</taxon>
        <taxon>Pseudomonadota</taxon>
        <taxon>Gammaproteobacteria</taxon>
        <taxon>Lysobacterales</taxon>
        <taxon>Lysobacteraceae</taxon>
        <taxon>Xanthomonas</taxon>
    </lineage>
</organism>
<proteinExistence type="predicted"/>
<accession>F0BJT8</accession>
<comment type="caution">
    <text evidence="1">The sequence shown here is derived from an EMBL/GenBank/DDBJ whole genome shotgun (WGS) entry which is preliminary data.</text>
</comment>
<dbReference type="AlphaFoldDB" id="F0BJT8"/>
<dbReference type="Proteomes" id="UP000003299">
    <property type="component" value="Unassembled WGS sequence"/>
</dbReference>
<protein>
    <submittedName>
        <fullName evidence="1">Uncharacterized protein</fullName>
    </submittedName>
</protein>
<dbReference type="GeneID" id="46982835"/>
<name>F0BJT8_9XANT</name>
<dbReference type="KEGG" id="xve:BJD12_15955"/>